<protein>
    <submittedName>
        <fullName evidence="1">Uncharacterized protein</fullName>
    </submittedName>
</protein>
<reference evidence="1 2" key="1">
    <citation type="journal article" date="2019" name="Nat. Ecol. Evol.">
        <title>Megaphylogeny resolves global patterns of mushroom evolution.</title>
        <authorList>
            <person name="Varga T."/>
            <person name="Krizsan K."/>
            <person name="Foldi C."/>
            <person name="Dima B."/>
            <person name="Sanchez-Garcia M."/>
            <person name="Sanchez-Ramirez S."/>
            <person name="Szollosi G.J."/>
            <person name="Szarkandi J.G."/>
            <person name="Papp V."/>
            <person name="Albert L."/>
            <person name="Andreopoulos W."/>
            <person name="Angelini C."/>
            <person name="Antonin V."/>
            <person name="Barry K.W."/>
            <person name="Bougher N.L."/>
            <person name="Buchanan P."/>
            <person name="Buyck B."/>
            <person name="Bense V."/>
            <person name="Catcheside P."/>
            <person name="Chovatia M."/>
            <person name="Cooper J."/>
            <person name="Damon W."/>
            <person name="Desjardin D."/>
            <person name="Finy P."/>
            <person name="Geml J."/>
            <person name="Haridas S."/>
            <person name="Hughes K."/>
            <person name="Justo A."/>
            <person name="Karasinski D."/>
            <person name="Kautmanova I."/>
            <person name="Kiss B."/>
            <person name="Kocsube S."/>
            <person name="Kotiranta H."/>
            <person name="LaButti K.M."/>
            <person name="Lechner B.E."/>
            <person name="Liimatainen K."/>
            <person name="Lipzen A."/>
            <person name="Lukacs Z."/>
            <person name="Mihaltcheva S."/>
            <person name="Morgado L.N."/>
            <person name="Niskanen T."/>
            <person name="Noordeloos M.E."/>
            <person name="Ohm R.A."/>
            <person name="Ortiz-Santana B."/>
            <person name="Ovrebo C."/>
            <person name="Racz N."/>
            <person name="Riley R."/>
            <person name="Savchenko A."/>
            <person name="Shiryaev A."/>
            <person name="Soop K."/>
            <person name="Spirin V."/>
            <person name="Szebenyi C."/>
            <person name="Tomsovsky M."/>
            <person name="Tulloss R.E."/>
            <person name="Uehling J."/>
            <person name="Grigoriev I.V."/>
            <person name="Vagvolgyi C."/>
            <person name="Papp T."/>
            <person name="Martin F.M."/>
            <person name="Miettinen O."/>
            <person name="Hibbett D.S."/>
            <person name="Nagy L.G."/>
        </authorList>
    </citation>
    <scope>NUCLEOTIDE SEQUENCE [LARGE SCALE GENOMIC DNA]</scope>
    <source>
        <strain evidence="1 2">CBS 962.96</strain>
    </source>
</reference>
<proteinExistence type="predicted"/>
<accession>A0A4S8LIB4</accession>
<dbReference type="EMBL" id="ML179391">
    <property type="protein sequence ID" value="THU88862.1"/>
    <property type="molecule type" value="Genomic_DNA"/>
</dbReference>
<dbReference type="AlphaFoldDB" id="A0A4S8LIB4"/>
<dbReference type="Proteomes" id="UP000297245">
    <property type="component" value="Unassembled WGS sequence"/>
</dbReference>
<sequence length="86" mass="9769">MNLPLLSPMGPRAPSIFHGAHQLIFRDSTVNNINGNLQNIGTEHEELFAISNLQQLRPFDRSMTGYYTAVLYNRALNSLPVVIRRF</sequence>
<name>A0A4S8LIB4_DENBC</name>
<organism evidence="1 2">
    <name type="scientific">Dendrothele bispora (strain CBS 962.96)</name>
    <dbReference type="NCBI Taxonomy" id="1314807"/>
    <lineage>
        <taxon>Eukaryota</taxon>
        <taxon>Fungi</taxon>
        <taxon>Dikarya</taxon>
        <taxon>Basidiomycota</taxon>
        <taxon>Agaricomycotina</taxon>
        <taxon>Agaricomycetes</taxon>
        <taxon>Agaricomycetidae</taxon>
        <taxon>Agaricales</taxon>
        <taxon>Agaricales incertae sedis</taxon>
        <taxon>Dendrothele</taxon>
    </lineage>
</organism>
<evidence type="ECO:0000313" key="2">
    <source>
        <dbReference type="Proteomes" id="UP000297245"/>
    </source>
</evidence>
<evidence type="ECO:0000313" key="1">
    <source>
        <dbReference type="EMBL" id="THU88862.1"/>
    </source>
</evidence>
<feature type="non-terminal residue" evidence="1">
    <location>
        <position position="86"/>
    </location>
</feature>
<keyword evidence="2" id="KW-1185">Reference proteome</keyword>
<gene>
    <name evidence="1" type="ORF">K435DRAFT_969325</name>
</gene>